<dbReference type="CDD" id="cd00200">
    <property type="entry name" value="WD40"/>
    <property type="match status" value="1"/>
</dbReference>
<feature type="repeat" description="WD" evidence="3">
    <location>
        <begin position="889"/>
        <end position="930"/>
    </location>
</feature>
<dbReference type="PROSITE" id="PS50294">
    <property type="entry name" value="WD_REPEATS_REGION"/>
    <property type="match status" value="9"/>
</dbReference>
<dbReference type="InterPro" id="IPR056884">
    <property type="entry name" value="NPHP3-like_N"/>
</dbReference>
<dbReference type="Proteomes" id="UP000076722">
    <property type="component" value="Unassembled WGS sequence"/>
</dbReference>
<name>A0A164QAB7_9AGAM</name>
<dbReference type="EMBL" id="KV419427">
    <property type="protein sequence ID" value="KZS89476.1"/>
    <property type="molecule type" value="Genomic_DNA"/>
</dbReference>
<dbReference type="SUPFAM" id="SSF52540">
    <property type="entry name" value="P-loop containing nucleoside triphosphate hydrolases"/>
    <property type="match status" value="1"/>
</dbReference>
<keyword evidence="2" id="KW-0677">Repeat</keyword>
<dbReference type="Gene3D" id="3.40.50.300">
    <property type="entry name" value="P-loop containing nucleotide triphosphate hydrolases"/>
    <property type="match status" value="1"/>
</dbReference>
<dbReference type="Pfam" id="PF00400">
    <property type="entry name" value="WD40"/>
    <property type="match status" value="10"/>
</dbReference>
<dbReference type="Pfam" id="PF24883">
    <property type="entry name" value="NPHP3_N"/>
    <property type="match status" value="1"/>
</dbReference>
<sequence length="1000" mass="111494">MAKKLRPARLARFDVAQANESVSRRECTPHTRKAILEELMSWSGDITPSRPKIYWLNGMAGTGKTTIAYTFCQRLKEQNMLAGSFFCSRAIDECRHVNRIVPTIVYALANNKRLRLLMPIVDALESDPDLADTTDLQRQFMTLMHGPLQSIVTSLPTAPIIIIDALDECSDPLRVYNLLATIFRHASSLPFKLFITSRPETELFGYPRDQLHHLYFLHDVEEKIILGDITLYLDNELLWDSWATQSAREESIVSRKDIDVIAQRARNLFIYAATVVKYVKDPKPYLSRRRLRQLVDTDLQAPSKLSMAPLDALYAQILQDCYDGLEEDEQAVMVDILRAVVTVLVPLTIGSIAGLLNVSETDAWDQLQSIRSVIYISDRDRNGKIFPLHGSFPDFITTLERSESFFLDPPTSHLRLASQCLNLIMNAWKNSPGHIPLNLFHSESPERDERLQYACLYWASHVASCQTNTTSDKPWSQLHHFLNVHILHWVEYLLHLDQLQVAVASLISVERAISSSNPELLLRIIDARRFIVESFQVISDHPEELYRSTLLWLPTASPIRATYFTPMQHQFPKVTKGCRDMWDACEKIMQGHTAFVNSVAFSPDGSHVVSGSQDKTVRIWNAVTGAEEQQLDGHTDWVNSVAFAPDGTHIASGSDDMMIRIWNAVTGEEVQRMEGHTSDVNCVIYSPDGMNLASGSSDYTVRSWNAATGAEKHIMEGHNSFVYSVAFSPAGTHIVSGSEDNTVRIWSTVTGAENLILEGHIACVKSVAYSPDGMHVVSGSHDNTIRIWNTVAGAEECTIKCPISAINERVRSVAYSPDGTHVVSGSMDYIVRVWDSATGREEQKMEGHVAGVRYVVYSPDATHLVSGSDDHTVRIWNAVPVPGADKHTSINHTMDVDSVAYSPDGMHVVSGSKDSTVRIWNAATGAEEQQMEGPTVWATAVAYSPDGTHVVSGYRDATVRIWNVATGKTEQKFEGQEESICCVAYSPDGNHVVSGSYVVM</sequence>
<dbReference type="PROSITE" id="PS50082">
    <property type="entry name" value="WD_REPEATS_2"/>
    <property type="match status" value="9"/>
</dbReference>
<reference evidence="5 6" key="1">
    <citation type="journal article" date="2016" name="Mol. Biol. Evol.">
        <title>Comparative Genomics of Early-Diverging Mushroom-Forming Fungi Provides Insights into the Origins of Lignocellulose Decay Capabilities.</title>
        <authorList>
            <person name="Nagy L.G."/>
            <person name="Riley R."/>
            <person name="Tritt A."/>
            <person name="Adam C."/>
            <person name="Daum C."/>
            <person name="Floudas D."/>
            <person name="Sun H."/>
            <person name="Yadav J.S."/>
            <person name="Pangilinan J."/>
            <person name="Larsson K.H."/>
            <person name="Matsuura K."/>
            <person name="Barry K."/>
            <person name="Labutti K."/>
            <person name="Kuo R."/>
            <person name="Ohm R.A."/>
            <person name="Bhattacharya S.S."/>
            <person name="Shirouzu T."/>
            <person name="Yoshinaga Y."/>
            <person name="Martin F.M."/>
            <person name="Grigoriev I.V."/>
            <person name="Hibbett D.S."/>
        </authorList>
    </citation>
    <scope>NUCLEOTIDE SEQUENCE [LARGE SCALE GENOMIC DNA]</scope>
    <source>
        <strain evidence="5 6">HHB9708</strain>
    </source>
</reference>
<accession>A0A164QAB7</accession>
<feature type="repeat" description="WD" evidence="3">
    <location>
        <begin position="631"/>
        <end position="672"/>
    </location>
</feature>
<gene>
    <name evidence="5" type="ORF">SISNIDRAFT_416816</name>
</gene>
<feature type="repeat" description="WD" evidence="3">
    <location>
        <begin position="673"/>
        <end position="714"/>
    </location>
</feature>
<feature type="repeat" description="WD" evidence="3">
    <location>
        <begin position="803"/>
        <end position="844"/>
    </location>
</feature>
<feature type="repeat" description="WD" evidence="3">
    <location>
        <begin position="757"/>
        <end position="789"/>
    </location>
</feature>
<dbReference type="AlphaFoldDB" id="A0A164QAB7"/>
<dbReference type="PROSITE" id="PS00678">
    <property type="entry name" value="WD_REPEATS_1"/>
    <property type="match status" value="3"/>
</dbReference>
<dbReference type="InterPro" id="IPR050349">
    <property type="entry name" value="WD_LIS1/nudF_dynein_reg"/>
</dbReference>
<keyword evidence="1 3" id="KW-0853">WD repeat</keyword>
<feature type="repeat" description="WD" evidence="3">
    <location>
        <begin position="845"/>
        <end position="877"/>
    </location>
</feature>
<dbReference type="STRING" id="1314777.A0A164QAB7"/>
<dbReference type="PANTHER" id="PTHR44129">
    <property type="entry name" value="WD REPEAT-CONTAINING PROTEIN POP1"/>
    <property type="match status" value="1"/>
</dbReference>
<proteinExistence type="predicted"/>
<protein>
    <submittedName>
        <fullName evidence="5">WD40 repeat-like protein</fullName>
    </submittedName>
</protein>
<dbReference type="Gene3D" id="2.130.10.10">
    <property type="entry name" value="YVTN repeat-like/Quinoprotein amine dehydrogenase"/>
    <property type="match status" value="5"/>
</dbReference>
<dbReference type="InterPro" id="IPR020472">
    <property type="entry name" value="WD40_PAC1"/>
</dbReference>
<feature type="repeat" description="WD" evidence="3">
    <location>
        <begin position="715"/>
        <end position="756"/>
    </location>
</feature>
<evidence type="ECO:0000313" key="6">
    <source>
        <dbReference type="Proteomes" id="UP000076722"/>
    </source>
</evidence>
<dbReference type="PRINTS" id="PR00320">
    <property type="entry name" value="GPROTEINBRPT"/>
</dbReference>
<evidence type="ECO:0000256" key="1">
    <source>
        <dbReference type="ARBA" id="ARBA00022574"/>
    </source>
</evidence>
<organism evidence="5 6">
    <name type="scientific">Sistotremastrum niveocremeum HHB9708</name>
    <dbReference type="NCBI Taxonomy" id="1314777"/>
    <lineage>
        <taxon>Eukaryota</taxon>
        <taxon>Fungi</taxon>
        <taxon>Dikarya</taxon>
        <taxon>Basidiomycota</taxon>
        <taxon>Agaricomycotina</taxon>
        <taxon>Agaricomycetes</taxon>
        <taxon>Sistotremastrales</taxon>
        <taxon>Sistotremastraceae</taxon>
        <taxon>Sertulicium</taxon>
        <taxon>Sertulicium niveocremeum</taxon>
    </lineage>
</organism>
<dbReference type="InterPro" id="IPR019775">
    <property type="entry name" value="WD40_repeat_CS"/>
</dbReference>
<dbReference type="InterPro" id="IPR036322">
    <property type="entry name" value="WD40_repeat_dom_sf"/>
</dbReference>
<dbReference type="InterPro" id="IPR027417">
    <property type="entry name" value="P-loop_NTPase"/>
</dbReference>
<dbReference type="InterPro" id="IPR015943">
    <property type="entry name" value="WD40/YVTN_repeat-like_dom_sf"/>
</dbReference>
<dbReference type="InterPro" id="IPR001680">
    <property type="entry name" value="WD40_rpt"/>
</dbReference>
<evidence type="ECO:0000259" key="4">
    <source>
        <dbReference type="Pfam" id="PF24883"/>
    </source>
</evidence>
<feature type="repeat" description="WD" evidence="3">
    <location>
        <begin position="931"/>
        <end position="972"/>
    </location>
</feature>
<evidence type="ECO:0000313" key="5">
    <source>
        <dbReference type="EMBL" id="KZS89476.1"/>
    </source>
</evidence>
<dbReference type="SMART" id="SM00320">
    <property type="entry name" value="WD40"/>
    <property type="match status" value="10"/>
</dbReference>
<dbReference type="OrthoDB" id="3027122at2759"/>
<feature type="domain" description="Nephrocystin 3-like N-terminal" evidence="4">
    <location>
        <begin position="39"/>
        <end position="198"/>
    </location>
</feature>
<feature type="repeat" description="WD" evidence="3">
    <location>
        <begin position="589"/>
        <end position="630"/>
    </location>
</feature>
<evidence type="ECO:0000256" key="2">
    <source>
        <dbReference type="ARBA" id="ARBA00022737"/>
    </source>
</evidence>
<keyword evidence="6" id="KW-1185">Reference proteome</keyword>
<dbReference type="SUPFAM" id="SSF50978">
    <property type="entry name" value="WD40 repeat-like"/>
    <property type="match status" value="2"/>
</dbReference>
<evidence type="ECO:0000256" key="3">
    <source>
        <dbReference type="PROSITE-ProRule" id="PRU00221"/>
    </source>
</evidence>